<organism evidence="1 2">
    <name type="scientific">Macrosiphum euphorbiae</name>
    <name type="common">potato aphid</name>
    <dbReference type="NCBI Taxonomy" id="13131"/>
    <lineage>
        <taxon>Eukaryota</taxon>
        <taxon>Metazoa</taxon>
        <taxon>Ecdysozoa</taxon>
        <taxon>Arthropoda</taxon>
        <taxon>Hexapoda</taxon>
        <taxon>Insecta</taxon>
        <taxon>Pterygota</taxon>
        <taxon>Neoptera</taxon>
        <taxon>Paraneoptera</taxon>
        <taxon>Hemiptera</taxon>
        <taxon>Sternorrhyncha</taxon>
        <taxon>Aphidomorpha</taxon>
        <taxon>Aphidoidea</taxon>
        <taxon>Aphididae</taxon>
        <taxon>Macrosiphini</taxon>
        <taxon>Macrosiphum</taxon>
    </lineage>
</organism>
<evidence type="ECO:0000313" key="2">
    <source>
        <dbReference type="Proteomes" id="UP001160148"/>
    </source>
</evidence>
<dbReference type="AlphaFoldDB" id="A0AAV0VW98"/>
<reference evidence="1 2" key="1">
    <citation type="submission" date="2023-01" db="EMBL/GenBank/DDBJ databases">
        <authorList>
            <person name="Whitehead M."/>
        </authorList>
    </citation>
    <scope>NUCLEOTIDE SEQUENCE [LARGE SCALE GENOMIC DNA]</scope>
</reference>
<dbReference type="Proteomes" id="UP001160148">
    <property type="component" value="Unassembled WGS sequence"/>
</dbReference>
<gene>
    <name evidence="1" type="ORF">MEUPH1_LOCUS5244</name>
</gene>
<evidence type="ECO:0000313" key="1">
    <source>
        <dbReference type="EMBL" id="CAI6348582.1"/>
    </source>
</evidence>
<sequence length="106" mass="11940">MIFGCAHFTSKCYHIKTMGAFVLDAFYVISAYQCFSVVRLGTLKRSEYNRDVINTGATSLFRAHKRFHEIGSAAKASALWGVDERIKAFVSDNEYGIMIVTLKIFS</sequence>
<dbReference type="EMBL" id="CARXXK010000001">
    <property type="protein sequence ID" value="CAI6348582.1"/>
    <property type="molecule type" value="Genomic_DNA"/>
</dbReference>
<accession>A0AAV0VW98</accession>
<name>A0AAV0VW98_9HEMI</name>
<keyword evidence="2" id="KW-1185">Reference proteome</keyword>
<proteinExistence type="predicted"/>
<protein>
    <submittedName>
        <fullName evidence="1">Uncharacterized protein</fullName>
    </submittedName>
</protein>
<comment type="caution">
    <text evidence="1">The sequence shown here is derived from an EMBL/GenBank/DDBJ whole genome shotgun (WGS) entry which is preliminary data.</text>
</comment>